<dbReference type="AlphaFoldDB" id="A0A838L6E6"/>
<protein>
    <submittedName>
        <fullName evidence="1">Mth938-like domain-containing protein</fullName>
    </submittedName>
</protein>
<dbReference type="EMBL" id="JACEIB010000007">
    <property type="protein sequence ID" value="MBA2934911.1"/>
    <property type="molecule type" value="Genomic_DNA"/>
</dbReference>
<accession>A0A838L6E6</accession>
<dbReference type="RefSeq" id="WP_160366682.1">
    <property type="nucleotide sequence ID" value="NZ_JACEIB010000007.1"/>
</dbReference>
<evidence type="ECO:0000313" key="2">
    <source>
        <dbReference type="Proteomes" id="UP000570166"/>
    </source>
</evidence>
<dbReference type="InterPro" id="IPR007523">
    <property type="entry name" value="NDUFAF3/AAMDC"/>
</dbReference>
<organism evidence="1 2">
    <name type="scientific">Sphingomonas chungangi</name>
    <dbReference type="NCBI Taxonomy" id="2683589"/>
    <lineage>
        <taxon>Bacteria</taxon>
        <taxon>Pseudomonadati</taxon>
        <taxon>Pseudomonadota</taxon>
        <taxon>Alphaproteobacteria</taxon>
        <taxon>Sphingomonadales</taxon>
        <taxon>Sphingomonadaceae</taxon>
        <taxon>Sphingomonas</taxon>
    </lineage>
</organism>
<dbReference type="Pfam" id="PF04430">
    <property type="entry name" value="DUF498"/>
    <property type="match status" value="1"/>
</dbReference>
<dbReference type="Gene3D" id="3.40.1230.10">
    <property type="entry name" value="MTH938-like"/>
    <property type="match status" value="1"/>
</dbReference>
<sequence length="125" mass="12847">MAKFSPDPVASGPAIQAIAEGGFRIDGELMEAALLTPESAVPWAPPAVDALDPAALGDLLTRDPAPEFLLLGTGPTLRRPSPAFTAALEAQGIGVEVMDSRAAARAWGVLRAEGREIVCALMGLS</sequence>
<dbReference type="Proteomes" id="UP000570166">
    <property type="component" value="Unassembled WGS sequence"/>
</dbReference>
<comment type="caution">
    <text evidence="1">The sequence shown here is derived from an EMBL/GenBank/DDBJ whole genome shotgun (WGS) entry which is preliminary data.</text>
</comment>
<dbReference type="PANTHER" id="PTHR21192">
    <property type="entry name" value="NUCLEAR PROTEIN E3-3"/>
    <property type="match status" value="1"/>
</dbReference>
<gene>
    <name evidence="1" type="ORF">HZF05_12460</name>
</gene>
<evidence type="ECO:0000313" key="1">
    <source>
        <dbReference type="EMBL" id="MBA2934911.1"/>
    </source>
</evidence>
<dbReference type="PANTHER" id="PTHR21192:SF2">
    <property type="entry name" value="NADH DEHYDROGENASE [UBIQUINONE] 1 ALPHA SUBCOMPLEX ASSEMBLY FACTOR 3"/>
    <property type="match status" value="1"/>
</dbReference>
<dbReference type="SUPFAM" id="SSF64076">
    <property type="entry name" value="MTH938-like"/>
    <property type="match status" value="1"/>
</dbReference>
<name>A0A838L6E6_9SPHN</name>
<keyword evidence="2" id="KW-1185">Reference proteome</keyword>
<proteinExistence type="predicted"/>
<reference evidence="1 2" key="1">
    <citation type="submission" date="2020-07" db="EMBL/GenBank/DDBJ databases">
        <authorList>
            <person name="Sun Q."/>
        </authorList>
    </citation>
    <scope>NUCLEOTIDE SEQUENCE [LARGE SCALE GENOMIC DNA]</scope>
    <source>
        <strain evidence="1 2">CGMCC 1.13654</strain>
    </source>
</reference>
<dbReference type="InterPro" id="IPR036748">
    <property type="entry name" value="MTH938-like_sf"/>
</dbReference>